<evidence type="ECO:0000259" key="10">
    <source>
        <dbReference type="PROSITE" id="PS51186"/>
    </source>
</evidence>
<dbReference type="PANTHER" id="PTHR10925">
    <property type="entry name" value="N-ACETYLTRANSFERASE 10"/>
    <property type="match status" value="1"/>
</dbReference>
<evidence type="ECO:0000256" key="6">
    <source>
        <dbReference type="ARBA" id="ARBA00022840"/>
    </source>
</evidence>
<keyword evidence="2 9" id="KW-0820">tRNA-binding</keyword>
<dbReference type="Pfam" id="PF05127">
    <property type="entry name" value="NAT10_TcmA_helicase"/>
    <property type="match status" value="1"/>
</dbReference>
<keyword evidence="5 9" id="KW-0547">Nucleotide-binding</keyword>
<dbReference type="InterPro" id="IPR013562">
    <property type="entry name" value="TmcA/NAT10_N"/>
</dbReference>
<evidence type="ECO:0000256" key="9">
    <source>
        <dbReference type="HAMAP-Rule" id="MF_01886"/>
    </source>
</evidence>
<dbReference type="InterPro" id="IPR024914">
    <property type="entry name" value="tRNA_acetyltr_TmcA"/>
</dbReference>
<evidence type="ECO:0000256" key="3">
    <source>
        <dbReference type="ARBA" id="ARBA00022679"/>
    </source>
</evidence>
<gene>
    <name evidence="9" type="primary">tmcA</name>
    <name evidence="11" type="ORF">B0W48_09065</name>
</gene>
<dbReference type="Gene3D" id="3.40.50.300">
    <property type="entry name" value="P-loop containing nucleotide triphosphate hydrolases"/>
    <property type="match status" value="1"/>
</dbReference>
<keyword evidence="3 9" id="KW-0808">Transferase</keyword>
<accession>A0A1Q2GXR3</accession>
<name>A0A1Q2GXR3_9GAMM</name>
<dbReference type="InterPro" id="IPR016181">
    <property type="entry name" value="Acyl_CoA_acyltransferase"/>
</dbReference>
<comment type="function">
    <text evidence="9">Catalyzes the formation of N(4)-acetylcytidine (ac(4)C) at the wobble position of tRNA(Met), by using acetyl-CoA as an acetyl donor and ATP (or GTP).</text>
</comment>
<dbReference type="RefSeq" id="WP_077536661.1">
    <property type="nucleotide sequence ID" value="NZ_CP019628.1"/>
</dbReference>
<feature type="binding site" evidence="9">
    <location>
        <position position="177"/>
    </location>
    <ligand>
        <name>ATP</name>
        <dbReference type="ChEBI" id="CHEBI:30616"/>
    </ligand>
</feature>
<dbReference type="GO" id="GO:0002101">
    <property type="term" value="P:tRNA wobble cytosine modification"/>
    <property type="evidence" value="ECO:0007669"/>
    <property type="project" value="UniProtKB-UniRule"/>
</dbReference>
<feature type="binding site" evidence="9">
    <location>
        <position position="339"/>
    </location>
    <ligand>
        <name>ATP</name>
        <dbReference type="ChEBI" id="CHEBI:30616"/>
    </ligand>
</feature>
<dbReference type="SUPFAM" id="SSF52540">
    <property type="entry name" value="P-loop containing nucleoside triphosphate hydrolases"/>
    <property type="match status" value="1"/>
</dbReference>
<dbReference type="InterPro" id="IPR000182">
    <property type="entry name" value="GNAT_dom"/>
</dbReference>
<dbReference type="GO" id="GO:0005524">
    <property type="term" value="F:ATP binding"/>
    <property type="evidence" value="ECO:0007669"/>
    <property type="project" value="UniProtKB-UniRule"/>
</dbReference>
<dbReference type="Pfam" id="PF13718">
    <property type="entry name" value="GNAT_acetyltr_2"/>
    <property type="match status" value="1"/>
</dbReference>
<comment type="catalytic activity">
    <reaction evidence="9">
        <text>cytidine(34) in elongator tRNA(Met) + acetyl-CoA + ATP + H2O = N(4)-acetylcytidine(34) in elongator tRNA(Met) + ADP + phosphate + CoA + H(+)</text>
        <dbReference type="Rhea" id="RHEA:43788"/>
        <dbReference type="Rhea" id="RHEA-COMP:10693"/>
        <dbReference type="Rhea" id="RHEA-COMP:10694"/>
        <dbReference type="ChEBI" id="CHEBI:15377"/>
        <dbReference type="ChEBI" id="CHEBI:15378"/>
        <dbReference type="ChEBI" id="CHEBI:30616"/>
        <dbReference type="ChEBI" id="CHEBI:43474"/>
        <dbReference type="ChEBI" id="CHEBI:57287"/>
        <dbReference type="ChEBI" id="CHEBI:57288"/>
        <dbReference type="ChEBI" id="CHEBI:74900"/>
        <dbReference type="ChEBI" id="CHEBI:82748"/>
        <dbReference type="ChEBI" id="CHEBI:456216"/>
        <dbReference type="EC" id="2.3.1.193"/>
    </reaction>
</comment>
<evidence type="ECO:0000256" key="1">
    <source>
        <dbReference type="ARBA" id="ARBA00022490"/>
    </source>
</evidence>
<evidence type="ECO:0000313" key="12">
    <source>
        <dbReference type="Proteomes" id="UP000188243"/>
    </source>
</evidence>
<dbReference type="EC" id="2.3.1.193" evidence="9"/>
<evidence type="ECO:0000256" key="5">
    <source>
        <dbReference type="ARBA" id="ARBA00022741"/>
    </source>
</evidence>
<evidence type="ECO:0000256" key="2">
    <source>
        <dbReference type="ARBA" id="ARBA00022555"/>
    </source>
</evidence>
<dbReference type="InterPro" id="IPR007807">
    <property type="entry name" value="TcmA/NAT10_helicase"/>
</dbReference>
<dbReference type="GO" id="GO:1990883">
    <property type="term" value="F:18S rRNA cytidine N-acetyltransferase activity"/>
    <property type="evidence" value="ECO:0007669"/>
    <property type="project" value="TreeGrafter"/>
</dbReference>
<organism evidence="11 12">
    <name type="scientific">Pseudoalteromonas aliena</name>
    <dbReference type="NCBI Taxonomy" id="247523"/>
    <lineage>
        <taxon>Bacteria</taxon>
        <taxon>Pseudomonadati</taxon>
        <taxon>Pseudomonadota</taxon>
        <taxon>Gammaproteobacteria</taxon>
        <taxon>Alteromonadales</taxon>
        <taxon>Pseudoalteromonadaceae</taxon>
        <taxon>Pseudoalteromonas</taxon>
    </lineage>
</organism>
<sequence>MHAYKLYKTHLNELEQQLADAHHRQLVLITGSSAWCYELLNSLIDENNTLVVSKQCAIKNSYWPTRTHQILGQEFAHAVYDGFSGLHPDKLAALAGTVKAGGILFLLLPELDDLASWQDPALSTVQSHGQSIDYSLFNQRFATIIKQLPAFHFSEKNGCINHNASYVAHNKIDYQPQQNCVDQIVKVANGRANRPLLINADRGRGKSAALGLAAAKLTDKKVIICSTQFKATHSSFKHLAQELSLQYDAEHKQLANLHYVAPDALLNTLPECDLLLVDEAAAIPVPLLLQMLAHYPRIVFASTLVGYEGNGRGYTIRFSNYIKAHYKASKVITLDEPLRFAKHDPLEQHIRTLLALDAQYIELSSDELEQPVHSEITQQSLGNNEPLLQQVVALLALAHYQSSVNDLRQLLDAPSQRLFISKINNQLAGVCLIAIEGGLSEELAIQVISGERRPQGHLMAQALSQLSFNNDCLTQLSARVVRITIDPSSHNIGLGKKLLSYCESQVKSQCSWLGASFGATAQLLNFWQNRGFDIVKLGYQRDKSTAEHSALVVKCLSDKSTIIQPLKKQFKNDFFYGLLTHFKTLDWQLVNILIEGFSDELISLETHERLALLTKSNFTQFSISATLWQLLSQSPSYISQLTGPDKQLLIKLVLQNENNEKVIQHLGLLGKKQLENQFRRAVKNFTSALK</sequence>
<evidence type="ECO:0000313" key="11">
    <source>
        <dbReference type="EMBL" id="AQP99923.1"/>
    </source>
</evidence>
<dbReference type="InterPro" id="IPR032672">
    <property type="entry name" value="TmcA/NAT10/Kre33"/>
</dbReference>
<evidence type="ECO:0000256" key="4">
    <source>
        <dbReference type="ARBA" id="ARBA00022694"/>
    </source>
</evidence>
<evidence type="ECO:0000256" key="8">
    <source>
        <dbReference type="ARBA" id="ARBA00023315"/>
    </source>
</evidence>
<dbReference type="Gene3D" id="3.40.630.30">
    <property type="match status" value="1"/>
</dbReference>
<dbReference type="HAMAP" id="MF_01886">
    <property type="entry name" value="tRNA_acetyltr_TmcA"/>
    <property type="match status" value="1"/>
</dbReference>
<dbReference type="KEGG" id="paln:B0W48_09065"/>
<dbReference type="AlphaFoldDB" id="A0A1Q2GXR3"/>
<evidence type="ECO:0000256" key="7">
    <source>
        <dbReference type="ARBA" id="ARBA00022884"/>
    </source>
</evidence>
<dbReference type="InterPro" id="IPR027417">
    <property type="entry name" value="P-loop_NTPase"/>
</dbReference>
<reference evidence="11 12" key="1">
    <citation type="submission" date="2017-02" db="EMBL/GenBank/DDBJ databases">
        <title>Complete genome sequence of the cold-active Pseudoalteromonas aliena strain EH1 isolated from Arctic seawater.</title>
        <authorList>
            <person name="Kim E."/>
            <person name="Heo E."/>
            <person name="Kim H."/>
            <person name="Kim D."/>
        </authorList>
    </citation>
    <scope>NUCLEOTIDE SEQUENCE [LARGE SCALE GENOMIC DNA]</scope>
    <source>
        <strain evidence="11 12">EH1</strain>
    </source>
</reference>
<dbReference type="GO" id="GO:0000049">
    <property type="term" value="F:tRNA binding"/>
    <property type="evidence" value="ECO:0007669"/>
    <property type="project" value="UniProtKB-UniRule"/>
</dbReference>
<comment type="caution">
    <text evidence="9">Lacks conserved residue(s) required for the propagation of feature annotation.</text>
</comment>
<dbReference type="GO" id="GO:1904812">
    <property type="term" value="P:rRNA acetylation involved in maturation of SSU-rRNA"/>
    <property type="evidence" value="ECO:0007669"/>
    <property type="project" value="TreeGrafter"/>
</dbReference>
<dbReference type="EMBL" id="CP019628">
    <property type="protein sequence ID" value="AQP99923.1"/>
    <property type="molecule type" value="Genomic_DNA"/>
</dbReference>
<dbReference type="STRING" id="247523.B0W48_09065"/>
<keyword evidence="4 9" id="KW-0819">tRNA processing</keyword>
<comment type="similarity">
    <text evidence="9">Belongs to the TmcA family.</text>
</comment>
<dbReference type="Gene3D" id="3.40.50.11040">
    <property type="match status" value="1"/>
</dbReference>
<keyword evidence="1 9" id="KW-0963">Cytoplasm</keyword>
<feature type="domain" description="N-acetyltransferase" evidence="10">
    <location>
        <begin position="371"/>
        <end position="558"/>
    </location>
</feature>
<dbReference type="InterPro" id="IPR038321">
    <property type="entry name" value="TmcA_C_sf"/>
</dbReference>
<dbReference type="GO" id="GO:0005737">
    <property type="term" value="C:cytoplasm"/>
    <property type="evidence" value="ECO:0007669"/>
    <property type="project" value="UniProtKB-SubCell"/>
</dbReference>
<dbReference type="PANTHER" id="PTHR10925:SF5">
    <property type="entry name" value="RNA CYTIDINE ACETYLTRANSFERASE"/>
    <property type="match status" value="1"/>
</dbReference>
<dbReference type="Pfam" id="PF08351">
    <property type="entry name" value="TmcA_N"/>
    <property type="match status" value="1"/>
</dbReference>
<dbReference type="PROSITE" id="PS51186">
    <property type="entry name" value="GNAT"/>
    <property type="match status" value="1"/>
</dbReference>
<dbReference type="Proteomes" id="UP000188243">
    <property type="component" value="Chromosome"/>
</dbReference>
<keyword evidence="8 9" id="KW-0012">Acyltransferase</keyword>
<keyword evidence="6 9" id="KW-0067">ATP-binding</keyword>
<dbReference type="SUPFAM" id="SSF55729">
    <property type="entry name" value="Acyl-CoA N-acyltransferases (Nat)"/>
    <property type="match status" value="1"/>
</dbReference>
<protein>
    <recommendedName>
        <fullName evidence="9">tRNA(Met) cytidine acetyltransferase TmcA</fullName>
        <ecNumber evidence="9">2.3.1.193</ecNumber>
    </recommendedName>
</protein>
<keyword evidence="7 9" id="KW-0694">RNA-binding</keyword>
<dbReference type="Gene3D" id="1.20.120.890">
    <property type="entry name" value="tRNA(Met) cytidine acetyltransferase, tail domain"/>
    <property type="match status" value="1"/>
</dbReference>
<dbReference type="GO" id="GO:0051392">
    <property type="term" value="F:tRNA cytidine N4-acetyltransferase activity"/>
    <property type="evidence" value="ECO:0007669"/>
    <property type="project" value="UniProtKB-UniRule"/>
</dbReference>
<dbReference type="GO" id="GO:0051391">
    <property type="term" value="P:tRNA acetylation"/>
    <property type="evidence" value="ECO:0007669"/>
    <property type="project" value="UniProtKB-UniRule"/>
</dbReference>
<proteinExistence type="inferred from homology"/>
<comment type="subcellular location">
    <subcellularLocation>
        <location evidence="9">Cytoplasm</location>
    </subcellularLocation>
</comment>